<reference evidence="3" key="5">
    <citation type="journal article" date="2019" name="Microbiol. Resour. Announc.">
        <title>Complete Genome Sequence of Halorubrum ezzemoulense Strain Fb21.</title>
        <authorList>
            <person name="Feng Y."/>
            <person name="Louyakis A.S."/>
            <person name="Makkay A.M."/>
            <person name="Guerrero R.O."/>
            <person name="Papke R.T."/>
            <person name="Gogarten J.P."/>
        </authorList>
    </citation>
    <scope>NUCLEOTIDE SEQUENCE</scope>
    <source>
        <strain evidence="3">Fb21</strain>
    </source>
</reference>
<dbReference type="Proteomes" id="UP000293073">
    <property type="component" value="Chromosome"/>
</dbReference>
<reference evidence="2 6" key="1">
    <citation type="journal article" date="2014" name="Front. Microbiol.">
        <title>Population and genomic analysis of the genus Halorubrum.</title>
        <authorList>
            <person name="Fullmer M.S."/>
            <person name="Soucy S.M."/>
            <person name="Swithers K.S."/>
            <person name="Makkay A.M."/>
            <person name="Wheeler R."/>
            <person name="Ventosa A."/>
            <person name="Gogarten J.P."/>
            <person name="Papke R.T."/>
        </authorList>
    </citation>
    <scope>NUCLEOTIDE SEQUENCE [LARGE SCALE GENOMIC DNA]</scope>
    <source>
        <strain evidence="2 6">LD3</strain>
    </source>
</reference>
<sequence length="110" mass="12398">MKYASVSVKFPVELDTEIERFLDETGIYTNKSEFIKEACRSHLRELNDDTAITALRLEQLLAQAEQSHQSDADIDDELTALGEKVDADDLERAIEEAREETATQVYGSDS</sequence>
<dbReference type="CDD" id="cd22231">
    <property type="entry name" value="RHH_NikR_HicB-like"/>
    <property type="match status" value="1"/>
</dbReference>
<dbReference type="RefSeq" id="WP_089309126.1">
    <property type="nucleotide sequence ID" value="NZ_CP034940.1"/>
</dbReference>
<protein>
    <submittedName>
        <fullName evidence="1">Ribbon-helix-helix domain-containing protein</fullName>
    </submittedName>
</protein>
<accession>A0A238YIX6</accession>
<evidence type="ECO:0000313" key="7">
    <source>
        <dbReference type="Proteomes" id="UP000293073"/>
    </source>
</evidence>
<reference evidence="1 8" key="7">
    <citation type="submission" date="2023-01" db="EMBL/GenBank/DDBJ databases">
        <title>Halorubrum ezzemoulense from Santa Pola, Spain.</title>
        <authorList>
            <person name="Feng Y."/>
            <person name="Louyakis A.S."/>
            <person name="Gogarten J.P."/>
        </authorList>
    </citation>
    <scope>NUCLEOTIDE SEQUENCE [LARGE SCALE GENOMIC DNA]</scope>
    <source>
        <strain evidence="1 8">AMM015</strain>
    </source>
</reference>
<evidence type="ECO:0000313" key="4">
    <source>
        <dbReference type="EMBL" id="SNR71125.1"/>
    </source>
</evidence>
<proteinExistence type="predicted"/>
<dbReference type="Proteomes" id="UP001210528">
    <property type="component" value="Unassembled WGS sequence"/>
</dbReference>
<dbReference type="KEGG" id="hezz:EO776_01885"/>
<accession>A0A256KHF9</accession>
<reference evidence="4" key="4">
    <citation type="submission" date="2017-06" db="EMBL/GenBank/DDBJ databases">
        <authorList>
            <person name="Kim H.J."/>
            <person name="Triplett B.A."/>
        </authorList>
    </citation>
    <scope>NUCLEOTIDE SEQUENCE [LARGE SCALE GENOMIC DNA]</scope>
    <source>
        <strain evidence="4">DSM 19316</strain>
    </source>
</reference>
<evidence type="ECO:0000313" key="3">
    <source>
        <dbReference type="EMBL" id="QAY18862.1"/>
    </source>
</evidence>
<gene>
    <name evidence="2" type="ORF">DJ83_15855</name>
    <name evidence="3" type="ORF">EO776_01885</name>
    <name evidence="1" type="ORF">PM085_11725</name>
    <name evidence="4" type="ORF">SAMN06266787_11342</name>
</gene>
<dbReference type="GeneID" id="301358487"/>
<dbReference type="EMBL" id="CP034940">
    <property type="protein sequence ID" value="QAY18862.1"/>
    <property type="molecule type" value="Genomic_DNA"/>
</dbReference>
<reference evidence="2" key="2">
    <citation type="submission" date="2017-05" db="EMBL/GenBank/DDBJ databases">
        <authorList>
            <person name="Song R."/>
            <person name="Chenine A.L."/>
            <person name="Ruprecht R.M."/>
        </authorList>
    </citation>
    <scope>NUCLEOTIDE SEQUENCE</scope>
    <source>
        <strain evidence="2">LD3</strain>
    </source>
</reference>
<dbReference type="Proteomes" id="UP000198297">
    <property type="component" value="Unassembled WGS sequence"/>
</dbReference>
<reference evidence="7" key="6">
    <citation type="submission" date="2019-01" db="EMBL/GenBank/DDBJ databases">
        <title>Complete genome of Halorubrum ezzemoulense strain FB21.</title>
        <authorList>
            <person name="Feng Y."/>
            <person name="Louyakis A.S."/>
            <person name="Papke R.T."/>
            <person name="Gogarten J.P."/>
        </authorList>
    </citation>
    <scope>NUCLEOTIDE SEQUENCE [LARGE SCALE GENOMIC DNA]</scope>
    <source>
        <strain evidence="7">Fb21</strain>
    </source>
</reference>
<organism evidence="2 6">
    <name type="scientific">Halorubrum ezzemoulense</name>
    <name type="common">Halorubrum chaoviator</name>
    <dbReference type="NCBI Taxonomy" id="337243"/>
    <lineage>
        <taxon>Archaea</taxon>
        <taxon>Methanobacteriati</taxon>
        <taxon>Methanobacteriota</taxon>
        <taxon>Stenosarchaea group</taxon>
        <taxon>Halobacteria</taxon>
        <taxon>Halobacteriales</taxon>
        <taxon>Haloferacaceae</taxon>
        <taxon>Halorubrum</taxon>
    </lineage>
</organism>
<dbReference type="EMBL" id="NHOW01000204">
    <property type="protein sequence ID" value="OYR57926.1"/>
    <property type="molecule type" value="Genomic_DNA"/>
</dbReference>
<evidence type="ECO:0000313" key="1">
    <source>
        <dbReference type="EMBL" id="MDB2292944.1"/>
    </source>
</evidence>
<evidence type="ECO:0000313" key="5">
    <source>
        <dbReference type="Proteomes" id="UP000198297"/>
    </source>
</evidence>
<dbReference type="EMBL" id="JAQLUK010000010">
    <property type="protein sequence ID" value="MDB2292944.1"/>
    <property type="molecule type" value="Genomic_DNA"/>
</dbReference>
<dbReference type="AlphaFoldDB" id="A0A256KHF9"/>
<evidence type="ECO:0000313" key="6">
    <source>
        <dbReference type="Proteomes" id="UP000216409"/>
    </source>
</evidence>
<name>A0A256KHF9_HALEZ</name>
<evidence type="ECO:0000313" key="2">
    <source>
        <dbReference type="EMBL" id="OYR57926.1"/>
    </source>
</evidence>
<dbReference type="EMBL" id="FZNK01000013">
    <property type="protein sequence ID" value="SNR71125.1"/>
    <property type="molecule type" value="Genomic_DNA"/>
</dbReference>
<reference evidence="5" key="3">
    <citation type="submission" date="2017-06" db="EMBL/GenBank/DDBJ databases">
        <authorList>
            <person name="Varghese N."/>
            <person name="Submissions S."/>
        </authorList>
    </citation>
    <scope>NUCLEOTIDE SEQUENCE [LARGE SCALE GENOMIC DNA]</scope>
    <source>
        <strain evidence="5">DSM 19316</strain>
    </source>
</reference>
<evidence type="ECO:0000313" key="8">
    <source>
        <dbReference type="Proteomes" id="UP001210528"/>
    </source>
</evidence>
<dbReference type="Proteomes" id="UP000216409">
    <property type="component" value="Unassembled WGS sequence"/>
</dbReference>
<keyword evidence="8" id="KW-1185">Reference proteome</keyword>